<keyword evidence="2" id="KW-1185">Reference proteome</keyword>
<reference evidence="1 2" key="1">
    <citation type="submission" date="2015-04" db="EMBL/GenBank/DDBJ databases">
        <title>Lasius niger genome sequencing.</title>
        <authorList>
            <person name="Konorov E.A."/>
            <person name="Nikitin M.A."/>
            <person name="Kirill M.V."/>
            <person name="Chang P."/>
        </authorList>
    </citation>
    <scope>NUCLEOTIDE SEQUENCE [LARGE SCALE GENOMIC DNA]</scope>
    <source>
        <tissue evidence="1">Whole</tissue>
    </source>
</reference>
<gene>
    <name evidence="1" type="ORF">RF55_5968</name>
</gene>
<protein>
    <submittedName>
        <fullName evidence="1">Phosphoenolpyruvate-protein phosphotransferase</fullName>
    </submittedName>
</protein>
<organism evidence="1 2">
    <name type="scientific">Lasius niger</name>
    <name type="common">Black garden ant</name>
    <dbReference type="NCBI Taxonomy" id="67767"/>
    <lineage>
        <taxon>Eukaryota</taxon>
        <taxon>Metazoa</taxon>
        <taxon>Ecdysozoa</taxon>
        <taxon>Arthropoda</taxon>
        <taxon>Hexapoda</taxon>
        <taxon>Insecta</taxon>
        <taxon>Pterygota</taxon>
        <taxon>Neoptera</taxon>
        <taxon>Endopterygota</taxon>
        <taxon>Hymenoptera</taxon>
        <taxon>Apocrita</taxon>
        <taxon>Aculeata</taxon>
        <taxon>Formicoidea</taxon>
        <taxon>Formicidae</taxon>
        <taxon>Formicinae</taxon>
        <taxon>Lasius</taxon>
        <taxon>Lasius</taxon>
    </lineage>
</organism>
<dbReference type="AlphaFoldDB" id="A0A0J7KUD0"/>
<dbReference type="GO" id="GO:0016740">
    <property type="term" value="F:transferase activity"/>
    <property type="evidence" value="ECO:0007669"/>
    <property type="project" value="UniProtKB-KW"/>
</dbReference>
<accession>A0A0J7KUD0</accession>
<dbReference type="Proteomes" id="UP000036403">
    <property type="component" value="Unassembled WGS sequence"/>
</dbReference>
<evidence type="ECO:0000313" key="2">
    <source>
        <dbReference type="Proteomes" id="UP000036403"/>
    </source>
</evidence>
<keyword evidence="1" id="KW-0808">Transferase</keyword>
<proteinExistence type="predicted"/>
<dbReference type="EMBL" id="LBMM01003142">
    <property type="protein sequence ID" value="KMQ93901.1"/>
    <property type="molecule type" value="Genomic_DNA"/>
</dbReference>
<sequence>MVQGLLAEGPGQVLSIGRWKEQVVAPEFLLDDREDIASNRNAFFYEDKRSFRPEGLGEQVKRITGAEDVGLQPRLVTRVRLHNLQQFLPLPDFLRERATSYTTLSLSQPS</sequence>
<dbReference type="OrthoDB" id="5950649at2759"/>
<keyword evidence="1" id="KW-0670">Pyruvate</keyword>
<dbReference type="STRING" id="67767.A0A0J7KUD0"/>
<dbReference type="PaxDb" id="67767-A0A0J7KUD0"/>
<comment type="caution">
    <text evidence="1">The sequence shown here is derived from an EMBL/GenBank/DDBJ whole genome shotgun (WGS) entry which is preliminary data.</text>
</comment>
<name>A0A0J7KUD0_LASNI</name>
<evidence type="ECO:0000313" key="1">
    <source>
        <dbReference type="EMBL" id="KMQ93901.1"/>
    </source>
</evidence>